<protein>
    <submittedName>
        <fullName evidence="1">DUF523 domain-containing protein</fullName>
    </submittedName>
</protein>
<proteinExistence type="predicted"/>
<dbReference type="Pfam" id="PF04463">
    <property type="entry name" value="2-thiour_desulf"/>
    <property type="match status" value="1"/>
</dbReference>
<dbReference type="EMBL" id="VUMN01000028">
    <property type="protein sequence ID" value="MSS59323.1"/>
    <property type="molecule type" value="Genomic_DNA"/>
</dbReference>
<keyword evidence="2" id="KW-1185">Reference proteome</keyword>
<organism evidence="1 2">
    <name type="scientific">Stecheria intestinalis</name>
    <dbReference type="NCBI Taxonomy" id="2606630"/>
    <lineage>
        <taxon>Bacteria</taxon>
        <taxon>Bacillati</taxon>
        <taxon>Bacillota</taxon>
        <taxon>Erysipelotrichia</taxon>
        <taxon>Erysipelotrichales</taxon>
        <taxon>Erysipelotrichaceae</taxon>
        <taxon>Stecheria</taxon>
    </lineage>
</organism>
<reference evidence="1 2" key="1">
    <citation type="submission" date="2019-08" db="EMBL/GenBank/DDBJ databases">
        <title>In-depth cultivation of the pig gut microbiome towards novel bacterial diversity and tailored functional studies.</title>
        <authorList>
            <person name="Wylensek D."/>
            <person name="Hitch T.C.A."/>
            <person name="Clavel T."/>
        </authorList>
    </citation>
    <scope>NUCLEOTIDE SEQUENCE [LARGE SCALE GENOMIC DNA]</scope>
    <source>
        <strain evidence="1 2">Oil+RF-744-GAM-WT-6</strain>
    </source>
</reference>
<sequence length="146" mass="15861">MICVSACLAGCSCRYDGKSHEIEGIRELVEKGEAVPVCPEELGGLPTPRLCAEIQKDGHVRNTAGIDVTQEYQTGAEKALEICLKHGCTKAILKSSSPSCGCNGIYDGSFSHTRIPGDGIFAQMLKEHGIRCIDDTEWKKETYELL</sequence>
<accession>A0A7X2NTS8</accession>
<name>A0A7X2NTS8_9FIRM</name>
<dbReference type="InterPro" id="IPR007553">
    <property type="entry name" value="2-thiour_desulf"/>
</dbReference>
<gene>
    <name evidence="1" type="ORF">FYJ51_10510</name>
</gene>
<dbReference type="AlphaFoldDB" id="A0A7X2NTS8"/>
<comment type="caution">
    <text evidence="1">The sequence shown here is derived from an EMBL/GenBank/DDBJ whole genome shotgun (WGS) entry which is preliminary data.</text>
</comment>
<dbReference type="PANTHER" id="PTHR30087">
    <property type="entry name" value="INNER MEMBRANE PROTEIN"/>
    <property type="match status" value="1"/>
</dbReference>
<evidence type="ECO:0000313" key="2">
    <source>
        <dbReference type="Proteomes" id="UP000461880"/>
    </source>
</evidence>
<evidence type="ECO:0000313" key="1">
    <source>
        <dbReference type="EMBL" id="MSS59323.1"/>
    </source>
</evidence>
<dbReference type="PANTHER" id="PTHR30087:SF1">
    <property type="entry name" value="HYPOTHETICAL CYTOSOLIC PROTEIN"/>
    <property type="match status" value="1"/>
</dbReference>
<dbReference type="RefSeq" id="WP_105303246.1">
    <property type="nucleotide sequence ID" value="NZ_JAQXPC010000051.1"/>
</dbReference>
<dbReference type="Proteomes" id="UP000461880">
    <property type="component" value="Unassembled WGS sequence"/>
</dbReference>